<dbReference type="PANTHER" id="PTHR42953">
    <property type="entry name" value="HIGH-AFFINITY ZINC UPTAKE SYSTEM PROTEIN ZNUA-RELATED"/>
    <property type="match status" value="1"/>
</dbReference>
<dbReference type="PANTHER" id="PTHR42953:SF1">
    <property type="entry name" value="METAL-BINDING PROTEIN HI_0362-RELATED"/>
    <property type="match status" value="1"/>
</dbReference>
<dbReference type="GO" id="GO:0046872">
    <property type="term" value="F:metal ion binding"/>
    <property type="evidence" value="ECO:0007669"/>
    <property type="project" value="UniProtKB-KW"/>
</dbReference>
<evidence type="ECO:0000256" key="2">
    <source>
        <dbReference type="ARBA" id="ARBA00022448"/>
    </source>
</evidence>
<proteinExistence type="predicted"/>
<dbReference type="InterPro" id="IPR006128">
    <property type="entry name" value="Lipoprotein_PsaA-like"/>
</dbReference>
<dbReference type="GO" id="GO:0007155">
    <property type="term" value="P:cell adhesion"/>
    <property type="evidence" value="ECO:0007669"/>
    <property type="project" value="InterPro"/>
</dbReference>
<dbReference type="InterPro" id="IPR050492">
    <property type="entry name" value="Bact_metal-bind_prot9"/>
</dbReference>
<evidence type="ECO:0000313" key="5">
    <source>
        <dbReference type="EMBL" id="CAB4991842.1"/>
    </source>
</evidence>
<sequence>MIIIPVMRIHSSCGSQPLCRGSQRLAALLLAAVMTCFISVSCSSNSESTNSSVPAGDCPEQPIQVVVSVDQWGDIVEQLAGDCATVTTVIESSKVDPHDYEPTTGDAAKFTDAELVVVNGMDYDPWATKIVATLNPEPPVVDAGKVAGLSDGENPHVWYGPDYVFEFASAVTAELSKLSPKAAEYFTAQADSWNTSMQPYRDEIASIKASYSGSTYAATESVLDYMAVALGLKDVTPAGFAAAAANETDPSPGDVASFGKLIKAGTADVLIYNVQTVGALPEQIRSAADQVKVPTVEVTETVALGATSFEQWQVEQLEALSAALKASL</sequence>
<dbReference type="InterPro" id="IPR006127">
    <property type="entry name" value="ZnuA-like"/>
</dbReference>
<keyword evidence="2" id="KW-0813">Transport</keyword>
<dbReference type="Pfam" id="PF01297">
    <property type="entry name" value="ZnuA"/>
    <property type="match status" value="1"/>
</dbReference>
<dbReference type="PRINTS" id="PR00690">
    <property type="entry name" value="ADHESNFAMILY"/>
</dbReference>
<name>A0A6J7NM97_9ZZZZ</name>
<gene>
    <name evidence="5" type="ORF">UFOPK3914_01639</name>
</gene>
<dbReference type="EMBL" id="CAFBOG010000187">
    <property type="protein sequence ID" value="CAB4991842.1"/>
    <property type="molecule type" value="Genomic_DNA"/>
</dbReference>
<protein>
    <submittedName>
        <fullName evidence="5">Unannotated protein</fullName>
    </submittedName>
</protein>
<evidence type="ECO:0000256" key="4">
    <source>
        <dbReference type="ARBA" id="ARBA00022729"/>
    </source>
</evidence>
<keyword evidence="3" id="KW-0479">Metal-binding</keyword>
<dbReference type="GO" id="GO:0030313">
    <property type="term" value="C:cell envelope"/>
    <property type="evidence" value="ECO:0007669"/>
    <property type="project" value="UniProtKB-SubCell"/>
</dbReference>
<accession>A0A6J7NM97</accession>
<dbReference type="SUPFAM" id="SSF53807">
    <property type="entry name" value="Helical backbone' metal receptor"/>
    <property type="match status" value="1"/>
</dbReference>
<reference evidence="5" key="1">
    <citation type="submission" date="2020-05" db="EMBL/GenBank/DDBJ databases">
        <authorList>
            <person name="Chiriac C."/>
            <person name="Salcher M."/>
            <person name="Ghai R."/>
            <person name="Kavagutti S V."/>
        </authorList>
    </citation>
    <scope>NUCLEOTIDE SEQUENCE</scope>
</reference>
<dbReference type="Gene3D" id="3.40.50.1980">
    <property type="entry name" value="Nitrogenase molybdenum iron protein domain"/>
    <property type="match status" value="2"/>
</dbReference>
<dbReference type="AlphaFoldDB" id="A0A6J7NM97"/>
<evidence type="ECO:0000256" key="3">
    <source>
        <dbReference type="ARBA" id="ARBA00022723"/>
    </source>
</evidence>
<comment type="subcellular location">
    <subcellularLocation>
        <location evidence="1">Cell envelope</location>
    </subcellularLocation>
</comment>
<evidence type="ECO:0000256" key="1">
    <source>
        <dbReference type="ARBA" id="ARBA00004196"/>
    </source>
</evidence>
<keyword evidence="4" id="KW-0732">Signal</keyword>
<organism evidence="5">
    <name type="scientific">freshwater metagenome</name>
    <dbReference type="NCBI Taxonomy" id="449393"/>
    <lineage>
        <taxon>unclassified sequences</taxon>
        <taxon>metagenomes</taxon>
        <taxon>ecological metagenomes</taxon>
    </lineage>
</organism>
<dbReference type="GO" id="GO:0030001">
    <property type="term" value="P:metal ion transport"/>
    <property type="evidence" value="ECO:0007669"/>
    <property type="project" value="InterPro"/>
</dbReference>